<dbReference type="Proteomes" id="UP000095081">
    <property type="component" value="Unassembled WGS sequence"/>
</dbReference>
<evidence type="ECO:0000256" key="2">
    <source>
        <dbReference type="ARBA" id="ARBA00009325"/>
    </source>
</evidence>
<comment type="caution">
    <text evidence="8">The sequence shown here is derived from an EMBL/GenBank/DDBJ whole genome shotgun (WGS) entry which is preliminary data.</text>
</comment>
<organism evidence="8 9">
    <name type="scientific">Pseudomonas aylmerensis</name>
    <dbReference type="NCBI Taxonomy" id="1869229"/>
    <lineage>
        <taxon>Bacteria</taxon>
        <taxon>Pseudomonadati</taxon>
        <taxon>Pseudomonadota</taxon>
        <taxon>Gammaproteobacteria</taxon>
        <taxon>Pseudomonadales</taxon>
        <taxon>Pseudomonadaceae</taxon>
        <taxon>Pseudomonas</taxon>
    </lineage>
</organism>
<sequence>MQGEGCFESSIRLADPACINGFTGIFRHNKRTLPMWIKPAFTDLRIGFEVTMYFASR</sequence>
<comment type="function">
    <text evidence="5 7">Required for coenzyme pyrroloquinoline quinone (PQQ) biosynthesis. PQQ is probably formed by cross-linking a specific glutamate to a specific tyrosine residue and excising these residues from the peptide.</text>
</comment>
<comment type="pathway">
    <text evidence="1 7">Cofactor biosynthesis; pyrroloquinoline quinone biosynthesis.</text>
</comment>
<reference evidence="8 9" key="1">
    <citation type="submission" date="2016-06" db="EMBL/GenBank/DDBJ databases">
        <title>Draft genome sequence of Pseudomonas sp. S1E40, a novel strain antagonistic activity to fungal plant pathogen.</title>
        <authorList>
            <person name="Tambong J.T."/>
            <person name="Tchagang C."/>
            <person name="Xu R."/>
        </authorList>
    </citation>
    <scope>NUCLEOTIDE SEQUENCE [LARGE SCALE GENOMIC DNA]</scope>
    <source>
        <strain evidence="8 9">S1E40</strain>
    </source>
</reference>
<proteinExistence type="inferred from homology"/>
<dbReference type="EMBL" id="MAUE01000016">
    <property type="protein sequence ID" value="OCW27554.1"/>
    <property type="molecule type" value="Genomic_DNA"/>
</dbReference>
<gene>
    <name evidence="7" type="primary">pqqA</name>
    <name evidence="8" type="ORF">BBG20_12810</name>
</gene>
<evidence type="ECO:0000256" key="4">
    <source>
        <dbReference type="ARBA" id="ARBA00022905"/>
    </source>
</evidence>
<evidence type="ECO:0000256" key="5">
    <source>
        <dbReference type="ARBA" id="ARBA00024749"/>
    </source>
</evidence>
<evidence type="ECO:0000313" key="9">
    <source>
        <dbReference type="Proteomes" id="UP000095081"/>
    </source>
</evidence>
<evidence type="ECO:0000256" key="7">
    <source>
        <dbReference type="HAMAP-Rule" id="MF_00656"/>
    </source>
</evidence>
<dbReference type="NCBIfam" id="TIGR02107">
    <property type="entry name" value="PQQ_syn_pqqA"/>
    <property type="match status" value="1"/>
</dbReference>
<dbReference type="InterPro" id="IPR011725">
    <property type="entry name" value="PQQ_synth_PqqA"/>
</dbReference>
<feature type="cross-link" description="Pyrroloquinoline quinone (Glu-Tyr)" evidence="7">
    <location>
        <begin position="49"/>
        <end position="53"/>
    </location>
</feature>
<evidence type="ECO:0000256" key="1">
    <source>
        <dbReference type="ARBA" id="ARBA00004886"/>
    </source>
</evidence>
<dbReference type="Pfam" id="PF08042">
    <property type="entry name" value="PqqA"/>
    <property type="match status" value="1"/>
</dbReference>
<keyword evidence="4 7" id="KW-0884">PQQ biosynthesis</keyword>
<evidence type="ECO:0000256" key="6">
    <source>
        <dbReference type="ARBA" id="ARBA00030967"/>
    </source>
</evidence>
<keyword evidence="9" id="KW-1185">Reference proteome</keyword>
<comment type="similarity">
    <text evidence="2 7">Belongs to the PqqA family.</text>
</comment>
<accession>A0ABX2YVD7</accession>
<protein>
    <recommendedName>
        <fullName evidence="3 7">Coenzyme PQQ synthesis protein A</fullName>
    </recommendedName>
    <alternativeName>
        <fullName evidence="6 7">Pyrroloquinoline quinone biosynthesis protein A</fullName>
    </alternativeName>
</protein>
<dbReference type="HAMAP" id="MF_00656">
    <property type="entry name" value="PQQ_syn_PqqA"/>
    <property type="match status" value="1"/>
</dbReference>
<name>A0ABX2YVD7_9PSED</name>
<evidence type="ECO:0000256" key="3">
    <source>
        <dbReference type="ARBA" id="ARBA00015086"/>
    </source>
</evidence>
<evidence type="ECO:0000313" key="8">
    <source>
        <dbReference type="EMBL" id="OCW27554.1"/>
    </source>
</evidence>